<sequence length="65" mass="7096">MPFLSRLGQSRYKLVTGLPKTNNKATGDAFFSVKILRGPEPGEVARQITWGSVQPELNRPGNPGD</sequence>
<dbReference type="AlphaFoldDB" id="Q9AFQ1"/>
<dbReference type="EMBL" id="AF348706">
    <property type="protein sequence ID" value="AAK18504.1"/>
    <property type="molecule type" value="Genomic_DNA"/>
</dbReference>
<name>Q9AFQ1_SHIFM</name>
<organism evidence="1">
    <name type="scientific">Shigella flexneri serotype 5a (strain M90T)</name>
    <dbReference type="NCBI Taxonomy" id="1086030"/>
    <lineage>
        <taxon>Bacteria</taxon>
        <taxon>Pseudomonadati</taxon>
        <taxon>Pseudomonadota</taxon>
        <taxon>Gammaproteobacteria</taxon>
        <taxon>Enterobacterales</taxon>
        <taxon>Enterobacteriaceae</taxon>
        <taxon>Shigella</taxon>
    </lineage>
</organism>
<geneLocation type="plasmid" evidence="1">
    <name>pWR501</name>
</geneLocation>
<evidence type="ECO:0000313" key="1">
    <source>
        <dbReference type="EMBL" id="AAK18504.1"/>
    </source>
</evidence>
<gene>
    <name evidence="1" type="primary">S0194</name>
    <name evidence="1" type="ORF">pWR501_0194</name>
</gene>
<reference evidence="1" key="1">
    <citation type="journal article" date="2001" name="Infect. Immun.">
        <title>Complete DNA sequence and analysis of the large virulence plasmid of Shigella flexneri.</title>
        <authorList>
            <person name="Venkatesan M.M."/>
            <person name="Goldberg M.B."/>
            <person name="Rose D.J."/>
            <person name="Grotbeck E.J."/>
            <person name="Burland V."/>
            <person name="Blattner F.R."/>
        </authorList>
    </citation>
    <scope>NUCLEOTIDE SEQUENCE [LARGE SCALE GENOMIC DNA]</scope>
    <source>
        <strain evidence="1">M90T</strain>
        <plasmid evidence="1">pWR501</plasmid>
    </source>
</reference>
<keyword evidence="1" id="KW-0614">Plasmid</keyword>
<accession>Q9AFQ1</accession>
<proteinExistence type="predicted"/>
<protein>
    <submittedName>
        <fullName evidence="1">Orf, hypothetical</fullName>
    </submittedName>
</protein>